<dbReference type="AlphaFoldDB" id="A0A3P7M0A2"/>
<feature type="non-terminal residue" evidence="2">
    <location>
        <position position="1"/>
    </location>
</feature>
<name>A0A3P7M0A2_DIBLA</name>
<evidence type="ECO:0000256" key="1">
    <source>
        <dbReference type="SAM" id="MobiDB-lite"/>
    </source>
</evidence>
<organism evidence="2 3">
    <name type="scientific">Dibothriocephalus latus</name>
    <name type="common">Fish tapeworm</name>
    <name type="synonym">Diphyllobothrium latum</name>
    <dbReference type="NCBI Taxonomy" id="60516"/>
    <lineage>
        <taxon>Eukaryota</taxon>
        <taxon>Metazoa</taxon>
        <taxon>Spiralia</taxon>
        <taxon>Lophotrochozoa</taxon>
        <taxon>Platyhelminthes</taxon>
        <taxon>Cestoda</taxon>
        <taxon>Eucestoda</taxon>
        <taxon>Diphyllobothriidea</taxon>
        <taxon>Diphyllobothriidae</taxon>
        <taxon>Dibothriocephalus</taxon>
    </lineage>
</organism>
<dbReference type="Proteomes" id="UP000281553">
    <property type="component" value="Unassembled WGS sequence"/>
</dbReference>
<dbReference type="EMBL" id="UYRU01063610">
    <property type="protein sequence ID" value="VDN15778.1"/>
    <property type="molecule type" value="Genomic_DNA"/>
</dbReference>
<keyword evidence="3" id="KW-1185">Reference proteome</keyword>
<accession>A0A3P7M0A2</accession>
<gene>
    <name evidence="2" type="ORF">DILT_LOCUS11609</name>
</gene>
<sequence>AVILQSVENGGDVESTTGQRFAEALSPKAADTAMSELRSLSSLITPRIASRKRITSEDLSKGFCLSDVDPANMALLMLQPPSPPPLLCHPPRTPRSIRRPLTALVTTGRRSRRTVKDITNQMHCIPETPLCSHPAGFSKTPSKLFSSSGSTVTPVQATAPDDSVAEPPSAPMDSASHNHGGSSTYQPRVSYRHRYDKYSSRLSL</sequence>
<feature type="compositionally biased region" description="Polar residues" evidence="1">
    <location>
        <begin position="142"/>
        <end position="156"/>
    </location>
</feature>
<evidence type="ECO:0000313" key="2">
    <source>
        <dbReference type="EMBL" id="VDN15778.1"/>
    </source>
</evidence>
<evidence type="ECO:0000313" key="3">
    <source>
        <dbReference type="Proteomes" id="UP000281553"/>
    </source>
</evidence>
<feature type="compositionally biased region" description="Polar residues" evidence="1">
    <location>
        <begin position="175"/>
        <end position="187"/>
    </location>
</feature>
<feature type="region of interest" description="Disordered" evidence="1">
    <location>
        <begin position="142"/>
        <end position="204"/>
    </location>
</feature>
<protein>
    <submittedName>
        <fullName evidence="2">Uncharacterized protein</fullName>
    </submittedName>
</protein>
<proteinExistence type="predicted"/>
<reference evidence="2 3" key="1">
    <citation type="submission" date="2018-11" db="EMBL/GenBank/DDBJ databases">
        <authorList>
            <consortium name="Pathogen Informatics"/>
        </authorList>
    </citation>
    <scope>NUCLEOTIDE SEQUENCE [LARGE SCALE GENOMIC DNA]</scope>
</reference>